<dbReference type="GO" id="GO:0016020">
    <property type="term" value="C:membrane"/>
    <property type="evidence" value="ECO:0007669"/>
    <property type="project" value="UniProtKB-SubCell"/>
</dbReference>
<dbReference type="OrthoDB" id="4682787at2759"/>
<feature type="transmembrane region" description="Helical" evidence="7">
    <location>
        <begin position="96"/>
        <end position="117"/>
    </location>
</feature>
<evidence type="ECO:0000256" key="2">
    <source>
        <dbReference type="ARBA" id="ARBA00022692"/>
    </source>
</evidence>
<feature type="region of interest" description="Disordered" evidence="6">
    <location>
        <begin position="290"/>
        <end position="313"/>
    </location>
</feature>
<evidence type="ECO:0000256" key="5">
    <source>
        <dbReference type="ARBA" id="ARBA00038359"/>
    </source>
</evidence>
<dbReference type="InterPro" id="IPR049326">
    <property type="entry name" value="Rhodopsin_dom_fungi"/>
</dbReference>
<evidence type="ECO:0000256" key="1">
    <source>
        <dbReference type="ARBA" id="ARBA00004141"/>
    </source>
</evidence>
<feature type="transmembrane region" description="Helical" evidence="7">
    <location>
        <begin position="17"/>
        <end position="37"/>
    </location>
</feature>
<reference evidence="9" key="1">
    <citation type="journal article" date="2021" name="Nat. Commun.">
        <title>Genetic determinants of endophytism in the Arabidopsis root mycobiome.</title>
        <authorList>
            <person name="Mesny F."/>
            <person name="Miyauchi S."/>
            <person name="Thiergart T."/>
            <person name="Pickel B."/>
            <person name="Atanasova L."/>
            <person name="Karlsson M."/>
            <person name="Huettel B."/>
            <person name="Barry K.W."/>
            <person name="Haridas S."/>
            <person name="Chen C."/>
            <person name="Bauer D."/>
            <person name="Andreopoulos W."/>
            <person name="Pangilinan J."/>
            <person name="LaButti K."/>
            <person name="Riley R."/>
            <person name="Lipzen A."/>
            <person name="Clum A."/>
            <person name="Drula E."/>
            <person name="Henrissat B."/>
            <person name="Kohler A."/>
            <person name="Grigoriev I.V."/>
            <person name="Martin F.M."/>
            <person name="Hacquard S."/>
        </authorList>
    </citation>
    <scope>NUCLEOTIDE SEQUENCE</scope>
    <source>
        <strain evidence="9">MPI-CAGE-CH-0243</strain>
    </source>
</reference>
<evidence type="ECO:0000313" key="10">
    <source>
        <dbReference type="Proteomes" id="UP000700596"/>
    </source>
</evidence>
<dbReference type="PANTHER" id="PTHR33048:SF96">
    <property type="entry name" value="INTEGRAL MEMBRANE PROTEIN"/>
    <property type="match status" value="1"/>
</dbReference>
<organism evidence="9 10">
    <name type="scientific">Dendryphion nanum</name>
    <dbReference type="NCBI Taxonomy" id="256645"/>
    <lineage>
        <taxon>Eukaryota</taxon>
        <taxon>Fungi</taxon>
        <taxon>Dikarya</taxon>
        <taxon>Ascomycota</taxon>
        <taxon>Pezizomycotina</taxon>
        <taxon>Dothideomycetes</taxon>
        <taxon>Pleosporomycetidae</taxon>
        <taxon>Pleosporales</taxon>
        <taxon>Torulaceae</taxon>
        <taxon>Dendryphion</taxon>
    </lineage>
</organism>
<feature type="transmembrane region" description="Helical" evidence="7">
    <location>
        <begin position="209"/>
        <end position="227"/>
    </location>
</feature>
<evidence type="ECO:0000256" key="3">
    <source>
        <dbReference type="ARBA" id="ARBA00022989"/>
    </source>
</evidence>
<dbReference type="Pfam" id="PF20684">
    <property type="entry name" value="Fung_rhodopsin"/>
    <property type="match status" value="1"/>
</dbReference>
<dbReference type="PANTHER" id="PTHR33048">
    <property type="entry name" value="PTH11-LIKE INTEGRAL MEMBRANE PROTEIN (AFU_ORTHOLOGUE AFUA_5G11245)"/>
    <property type="match status" value="1"/>
</dbReference>
<keyword evidence="3 7" id="KW-1133">Transmembrane helix</keyword>
<dbReference type="AlphaFoldDB" id="A0A9P9E2M6"/>
<protein>
    <recommendedName>
        <fullName evidence="8">Rhodopsin domain-containing protein</fullName>
    </recommendedName>
</protein>
<sequence length="403" mass="45045">MTAHDAASILRRGEQQASIAIVFLVLSWIFIALRIWTRTYVISNFGWDDFAMILAGMIFTVYCAAMLYLEAHGGGTHITTVPDLIRLTKWVIISEAAYLITVMVLKISLGIFFARIVIQRWQLLTIHCTVGINVVSSIASLFYVIFRCGSNPDNYVYQQLEWKCAPRVLDRFFAYQSAAVTTLTDCIFAILPIFILWNASMDRRSKISVGLILSLAALGCICSMIRFQYVDGLTQIEDFFWNAVNIGIWSTIEPGAGIIAGCLATLRPFLKRFFLTAMTIRYSASRNTKEISQSLRPGKNHSQKGAGQSDIHGSRAGIGQVVKLISETSKTNESESDILLHKENSDLNSWKTNCSLELDRRTSHPNQMRKNIPITRDRLLVEACERPLPPLPKLAPSNGNGKG</sequence>
<keyword evidence="4 7" id="KW-0472">Membrane</keyword>
<evidence type="ECO:0000256" key="6">
    <source>
        <dbReference type="SAM" id="MobiDB-lite"/>
    </source>
</evidence>
<proteinExistence type="inferred from homology"/>
<comment type="subcellular location">
    <subcellularLocation>
        <location evidence="1">Membrane</location>
        <topology evidence="1">Multi-pass membrane protein</topology>
    </subcellularLocation>
</comment>
<evidence type="ECO:0000313" key="9">
    <source>
        <dbReference type="EMBL" id="KAH7128816.1"/>
    </source>
</evidence>
<evidence type="ECO:0000256" key="4">
    <source>
        <dbReference type="ARBA" id="ARBA00023136"/>
    </source>
</evidence>
<keyword evidence="2 7" id="KW-0812">Transmembrane</keyword>
<dbReference type="InterPro" id="IPR052337">
    <property type="entry name" value="SAT4-like"/>
</dbReference>
<name>A0A9P9E2M6_9PLEO</name>
<feature type="transmembrane region" description="Helical" evidence="7">
    <location>
        <begin position="239"/>
        <end position="266"/>
    </location>
</feature>
<keyword evidence="10" id="KW-1185">Reference proteome</keyword>
<feature type="transmembrane region" description="Helical" evidence="7">
    <location>
        <begin position="49"/>
        <end position="69"/>
    </location>
</feature>
<accession>A0A9P9E2M6</accession>
<feature type="domain" description="Rhodopsin" evidence="8">
    <location>
        <begin position="33"/>
        <end position="272"/>
    </location>
</feature>
<feature type="transmembrane region" description="Helical" evidence="7">
    <location>
        <begin position="172"/>
        <end position="197"/>
    </location>
</feature>
<comment type="similarity">
    <text evidence="5">Belongs to the SAT4 family.</text>
</comment>
<evidence type="ECO:0000259" key="8">
    <source>
        <dbReference type="Pfam" id="PF20684"/>
    </source>
</evidence>
<dbReference type="EMBL" id="JAGMWT010000005">
    <property type="protein sequence ID" value="KAH7128816.1"/>
    <property type="molecule type" value="Genomic_DNA"/>
</dbReference>
<gene>
    <name evidence="9" type="ORF">B0J11DRAFT_578987</name>
</gene>
<dbReference type="Proteomes" id="UP000700596">
    <property type="component" value="Unassembled WGS sequence"/>
</dbReference>
<feature type="transmembrane region" description="Helical" evidence="7">
    <location>
        <begin position="124"/>
        <end position="146"/>
    </location>
</feature>
<comment type="caution">
    <text evidence="9">The sequence shown here is derived from an EMBL/GenBank/DDBJ whole genome shotgun (WGS) entry which is preliminary data.</text>
</comment>
<evidence type="ECO:0000256" key="7">
    <source>
        <dbReference type="SAM" id="Phobius"/>
    </source>
</evidence>